<evidence type="ECO:0000256" key="1">
    <source>
        <dbReference type="SAM" id="MobiDB-lite"/>
    </source>
</evidence>
<feature type="region of interest" description="Disordered" evidence="1">
    <location>
        <begin position="38"/>
        <end position="81"/>
    </location>
</feature>
<dbReference type="AlphaFoldDB" id="A0A4Z2IAL6"/>
<feature type="compositionally biased region" description="Polar residues" evidence="1">
    <location>
        <begin position="44"/>
        <end position="59"/>
    </location>
</feature>
<gene>
    <name evidence="2" type="ORF">EYF80_014649</name>
</gene>
<keyword evidence="3" id="KW-1185">Reference proteome</keyword>
<proteinExistence type="predicted"/>
<sequence>MFEAACGEIFFKALSQELHDQHFMQMRSSRREWGVRMQAADNASHCQSNPRRENPQTGRQKGKGRVCLGEEGDSKEEEKGKGEMRGVAYVQHWCARMFTPDTFCQLEQQLCSSRVWEVGGNVTVKKMRAGNFSAITSTEYRDRIRSSDWRLSAKIVFLFLSLKDVGS</sequence>
<evidence type="ECO:0000313" key="2">
    <source>
        <dbReference type="EMBL" id="TNN75076.1"/>
    </source>
</evidence>
<name>A0A4Z2IAL6_9TELE</name>
<evidence type="ECO:0000313" key="3">
    <source>
        <dbReference type="Proteomes" id="UP000314294"/>
    </source>
</evidence>
<protein>
    <submittedName>
        <fullName evidence="2">Uncharacterized protein</fullName>
    </submittedName>
</protein>
<dbReference type="EMBL" id="SRLO01000107">
    <property type="protein sequence ID" value="TNN75076.1"/>
    <property type="molecule type" value="Genomic_DNA"/>
</dbReference>
<comment type="caution">
    <text evidence="2">The sequence shown here is derived from an EMBL/GenBank/DDBJ whole genome shotgun (WGS) entry which is preliminary data.</text>
</comment>
<dbReference type="Proteomes" id="UP000314294">
    <property type="component" value="Unassembled WGS sequence"/>
</dbReference>
<organism evidence="2 3">
    <name type="scientific">Liparis tanakae</name>
    <name type="common">Tanaka's snailfish</name>
    <dbReference type="NCBI Taxonomy" id="230148"/>
    <lineage>
        <taxon>Eukaryota</taxon>
        <taxon>Metazoa</taxon>
        <taxon>Chordata</taxon>
        <taxon>Craniata</taxon>
        <taxon>Vertebrata</taxon>
        <taxon>Euteleostomi</taxon>
        <taxon>Actinopterygii</taxon>
        <taxon>Neopterygii</taxon>
        <taxon>Teleostei</taxon>
        <taxon>Neoteleostei</taxon>
        <taxon>Acanthomorphata</taxon>
        <taxon>Eupercaria</taxon>
        <taxon>Perciformes</taxon>
        <taxon>Cottioidei</taxon>
        <taxon>Cottales</taxon>
        <taxon>Liparidae</taxon>
        <taxon>Liparis</taxon>
    </lineage>
</organism>
<reference evidence="2 3" key="1">
    <citation type="submission" date="2019-03" db="EMBL/GenBank/DDBJ databases">
        <title>First draft genome of Liparis tanakae, snailfish: a comprehensive survey of snailfish specific genes.</title>
        <authorList>
            <person name="Kim W."/>
            <person name="Song I."/>
            <person name="Jeong J.-H."/>
            <person name="Kim D."/>
            <person name="Kim S."/>
            <person name="Ryu S."/>
            <person name="Song J.Y."/>
            <person name="Lee S.K."/>
        </authorList>
    </citation>
    <scope>NUCLEOTIDE SEQUENCE [LARGE SCALE GENOMIC DNA]</scope>
    <source>
        <tissue evidence="2">Muscle</tissue>
    </source>
</reference>
<accession>A0A4Z2IAL6</accession>